<sequence>MECRDVVVVGSGPNGLAAAVTLARAGLAVEVLEAEAQPGGGSRTLDLGLADGIVHDVCSAVHPLALASPFLRALNLPARGVELVVPEASYAHPLDDQPAAIAWRDLERAAEGLGSDGAAWRRLLGPLVKHADALTALALGDKRSLPQELWRSTALGAGGLFGLRLAQLGSFAWDAPLRTERGRALLTGVAAHTIGRLPSPGAAATALLLAALGHSGGWPIPRGGSGVIAAALLTDLRNHGGVVRTGEHVRSAADLPPSRVVLLDTTAGSAAQILAERLSPSMARALRRFRHGNAAAKVDLVLSGPVPWRDCDVSRASTQHLGGTRAQMVQAESEVTRGRTPERPMVLVSDPTLGDPGREQNGLRPLWAYAHVAYDDPRDPTELVLAQIERFAPGIRDLVVAARGISARDMARHNPTLVGGDIAMGRVSLWDMIARPTFRFDPYRLAPGAYLCSAATPPGPGVHGMSGWHAAVRVLRGEFGINDPPGLAP</sequence>
<keyword evidence="2" id="KW-1185">Reference proteome</keyword>
<organism evidence="1 2">
    <name type="scientific">Arachnia rubra</name>
    <dbReference type="NCBI Taxonomy" id="1547448"/>
    <lineage>
        <taxon>Bacteria</taxon>
        <taxon>Bacillati</taxon>
        <taxon>Actinomycetota</taxon>
        <taxon>Actinomycetes</taxon>
        <taxon>Propionibacteriales</taxon>
        <taxon>Propionibacteriaceae</taxon>
        <taxon>Arachnia</taxon>
    </lineage>
</organism>
<dbReference type="PANTHER" id="PTHR10668">
    <property type="entry name" value="PHYTOENE DEHYDROGENASE"/>
    <property type="match status" value="1"/>
</dbReference>
<dbReference type="PANTHER" id="PTHR10668:SF105">
    <property type="entry name" value="DEHYDROGENASE-RELATED"/>
    <property type="match status" value="1"/>
</dbReference>
<evidence type="ECO:0000313" key="1">
    <source>
        <dbReference type="EMBL" id="QUC09634.1"/>
    </source>
</evidence>
<dbReference type="PRINTS" id="PR00368">
    <property type="entry name" value="FADPNR"/>
</dbReference>
<evidence type="ECO:0000313" key="2">
    <source>
        <dbReference type="Proteomes" id="UP000678513"/>
    </source>
</evidence>
<dbReference type="Gene3D" id="3.50.50.60">
    <property type="entry name" value="FAD/NAD(P)-binding domain"/>
    <property type="match status" value="1"/>
</dbReference>
<proteinExistence type="predicted"/>
<accession>A0ABX7Y9L1</accession>
<dbReference type="SUPFAM" id="SSF51905">
    <property type="entry name" value="FAD/NAD(P)-binding domain"/>
    <property type="match status" value="1"/>
</dbReference>
<name>A0ABX7Y9L1_9ACTN</name>
<dbReference type="Pfam" id="PF13450">
    <property type="entry name" value="NAD_binding_8"/>
    <property type="match status" value="1"/>
</dbReference>
<dbReference type="Proteomes" id="UP000678513">
    <property type="component" value="Chromosome"/>
</dbReference>
<dbReference type="EMBL" id="CP072384">
    <property type="protein sequence ID" value="QUC09634.1"/>
    <property type="molecule type" value="Genomic_DNA"/>
</dbReference>
<protein>
    <submittedName>
        <fullName evidence="1">NAD(P)/FAD-dependent oxidoreductase</fullName>
    </submittedName>
</protein>
<gene>
    <name evidence="1" type="ORF">J5A65_06545</name>
</gene>
<dbReference type="InterPro" id="IPR036188">
    <property type="entry name" value="FAD/NAD-bd_sf"/>
</dbReference>
<reference evidence="1 2" key="1">
    <citation type="submission" date="2021-03" db="EMBL/GenBank/DDBJ databases">
        <title>Human Oral Microbial Genomes.</title>
        <authorList>
            <person name="Johnston C.D."/>
            <person name="Chen T."/>
            <person name="Dewhirst F.E."/>
        </authorList>
    </citation>
    <scope>NUCLEOTIDE SEQUENCE [LARGE SCALE GENOMIC DNA]</scope>
    <source>
        <strain evidence="1 2">DSMZ 100122</strain>
    </source>
</reference>